<dbReference type="PANTHER" id="PTHR40277:SF1">
    <property type="entry name" value="BLL5419 PROTEIN"/>
    <property type="match status" value="1"/>
</dbReference>
<evidence type="ECO:0000256" key="5">
    <source>
        <dbReference type="ARBA" id="ARBA00023136"/>
    </source>
</evidence>
<evidence type="ECO:0000256" key="1">
    <source>
        <dbReference type="ARBA" id="ARBA00004651"/>
    </source>
</evidence>
<evidence type="ECO:0000256" key="2">
    <source>
        <dbReference type="ARBA" id="ARBA00022475"/>
    </source>
</evidence>
<evidence type="ECO:0000313" key="7">
    <source>
        <dbReference type="EMBL" id="OAQ21217.1"/>
    </source>
</evidence>
<dbReference type="Pfam" id="PF03706">
    <property type="entry name" value="LPG_synthase_TM"/>
    <property type="match status" value="1"/>
</dbReference>
<dbReference type="InterPro" id="IPR022791">
    <property type="entry name" value="L-PG_synthase/AglD"/>
</dbReference>
<feature type="transmembrane region" description="Helical" evidence="6">
    <location>
        <begin position="220"/>
        <end position="242"/>
    </location>
</feature>
<name>A0A179D582_9BACT</name>
<accession>A0A179D582</accession>
<keyword evidence="2" id="KW-1003">Cell membrane</keyword>
<protein>
    <recommendedName>
        <fullName evidence="9">Flippase-like domain-containing protein</fullName>
    </recommendedName>
</protein>
<feature type="transmembrane region" description="Helical" evidence="6">
    <location>
        <begin position="148"/>
        <end position="169"/>
    </location>
</feature>
<keyword evidence="8" id="KW-1185">Reference proteome</keyword>
<keyword evidence="3 6" id="KW-0812">Transmembrane</keyword>
<evidence type="ECO:0008006" key="9">
    <source>
        <dbReference type="Google" id="ProtNLM"/>
    </source>
</evidence>
<sequence length="290" mass="32256">MKKLASFVFRLLISLGLLVYLLKRTDFGALKEAFLAYSPLWWLVGFLVYIAFQALSVCRWQYICRALGFDKNYPYFARLYLINMYFNTLLPGLMGGDVIRSYYLAKDGFGLKEGSFSVILDRGAGLFGLCFILLWALPLWGDFLPPRVYVFILLSALGIILGGIAVSLVATFREKKLLSPLKWPTSLGLFAYGFSVQILYVLQFALMARGLDLFVSFKDFLVIVPVTGFLASLPISLGGLGVREASLVYFLGLKGIPQEKGLLLGFLIYSTVLVGAIPGGILYLKGRVRD</sequence>
<organism evidence="7 8">
    <name type="scientific">Thermosulfurimonas dismutans</name>
    <dbReference type="NCBI Taxonomy" id="999894"/>
    <lineage>
        <taxon>Bacteria</taxon>
        <taxon>Pseudomonadati</taxon>
        <taxon>Thermodesulfobacteriota</taxon>
        <taxon>Thermodesulfobacteria</taxon>
        <taxon>Thermodesulfobacteriales</taxon>
        <taxon>Thermodesulfobacteriaceae</taxon>
        <taxon>Thermosulfurimonas</taxon>
    </lineage>
</organism>
<feature type="transmembrane region" description="Helical" evidence="6">
    <location>
        <begin position="40"/>
        <end position="58"/>
    </location>
</feature>
<comment type="subcellular location">
    <subcellularLocation>
        <location evidence="1">Cell membrane</location>
        <topology evidence="1">Multi-pass membrane protein</topology>
    </subcellularLocation>
</comment>
<dbReference type="STRING" id="999894.TDIS_0437"/>
<proteinExistence type="predicted"/>
<dbReference type="GO" id="GO:0005886">
    <property type="term" value="C:plasma membrane"/>
    <property type="evidence" value="ECO:0007669"/>
    <property type="project" value="UniProtKB-SubCell"/>
</dbReference>
<evidence type="ECO:0000313" key="8">
    <source>
        <dbReference type="Proteomes" id="UP000078390"/>
    </source>
</evidence>
<evidence type="ECO:0000256" key="6">
    <source>
        <dbReference type="SAM" id="Phobius"/>
    </source>
</evidence>
<comment type="caution">
    <text evidence="7">The sequence shown here is derived from an EMBL/GenBank/DDBJ whole genome shotgun (WGS) entry which is preliminary data.</text>
</comment>
<dbReference type="PANTHER" id="PTHR40277">
    <property type="entry name" value="BLL5419 PROTEIN"/>
    <property type="match status" value="1"/>
</dbReference>
<dbReference type="EMBL" id="LWLG01000002">
    <property type="protein sequence ID" value="OAQ21217.1"/>
    <property type="molecule type" value="Genomic_DNA"/>
</dbReference>
<dbReference type="RefSeq" id="WP_068668866.1">
    <property type="nucleotide sequence ID" value="NZ_LWLG01000002.1"/>
</dbReference>
<dbReference type="Proteomes" id="UP000078390">
    <property type="component" value="Unassembled WGS sequence"/>
</dbReference>
<reference evidence="7 8" key="1">
    <citation type="submission" date="2016-04" db="EMBL/GenBank/DDBJ databases">
        <title>Genome analysis of Thermosulfurimonas dismutans, the first thermophilic sulfur-disproportionating bacterium of the phylum Thermodesulfobacteria.</title>
        <authorList>
            <person name="Mardanov A.V."/>
            <person name="Beletsky A.V."/>
            <person name="Kadnikov V.V."/>
            <person name="Slobodkin A.I."/>
            <person name="Ravin N.V."/>
        </authorList>
    </citation>
    <scope>NUCLEOTIDE SEQUENCE [LARGE SCALE GENOMIC DNA]</scope>
    <source>
        <strain evidence="7 8">S95</strain>
    </source>
</reference>
<evidence type="ECO:0000256" key="3">
    <source>
        <dbReference type="ARBA" id="ARBA00022692"/>
    </source>
</evidence>
<feature type="transmembrane region" description="Helical" evidence="6">
    <location>
        <begin position="79"/>
        <end position="103"/>
    </location>
</feature>
<keyword evidence="5 6" id="KW-0472">Membrane</keyword>
<keyword evidence="4 6" id="KW-1133">Transmembrane helix</keyword>
<feature type="transmembrane region" description="Helical" evidence="6">
    <location>
        <begin position="123"/>
        <end position="141"/>
    </location>
</feature>
<feature type="transmembrane region" description="Helical" evidence="6">
    <location>
        <begin position="262"/>
        <end position="284"/>
    </location>
</feature>
<gene>
    <name evidence="7" type="ORF">TDIS_0437</name>
</gene>
<evidence type="ECO:0000256" key="4">
    <source>
        <dbReference type="ARBA" id="ARBA00022989"/>
    </source>
</evidence>
<dbReference type="AlphaFoldDB" id="A0A179D582"/>
<feature type="transmembrane region" description="Helical" evidence="6">
    <location>
        <begin position="189"/>
        <end position="208"/>
    </location>
</feature>
<dbReference type="NCBIfam" id="TIGR00374">
    <property type="entry name" value="flippase-like domain"/>
    <property type="match status" value="1"/>
</dbReference>